<feature type="compositionally biased region" description="Polar residues" evidence="1">
    <location>
        <begin position="176"/>
        <end position="195"/>
    </location>
</feature>
<keyword evidence="3" id="KW-1185">Reference proteome</keyword>
<gene>
    <name evidence="2" type="ORF">D9615_008777</name>
</gene>
<feature type="compositionally biased region" description="Polar residues" evidence="1">
    <location>
        <begin position="631"/>
        <end position="649"/>
    </location>
</feature>
<sequence>MSISQLVYPELFPNFGSTSVDEDPDTSSSLFPTLRTYLKSPSREIEQVRKDQAAFLSRAEREVDEVVQGVALKSIIEIEEQLEPLEDRIKATKFFARLRPNTRLGLHSEIEECRHNLVEQVGIYRRSSDEAAQAREKKDADRRAQERLQKRLAASGSTAPRQSQQEAQPTEAYIPTASNVPISRAFRTNTSSDPNTQREADSRILTSPSTQITTATEGRHEEPPPSYTTRASTSERGHELGLSAASPQYLSPTYIQSPHEVQNSLITQPTRSAGPSLGSSRYIRPLPNPPAVPPTGTPALPGVDALAVTPGQTRSHSKTVSQSPSATRTTRPAGGRAPTQNHSSRFVEPARAQSQQATRPTYSNHVSADTVPSQSTDHRSSPGHGREFQKTDDDGITHSFSHDATASDDRAFHLNPSAVSVKASDAHDQASATTSSHISQRHSSVPAASQPKPSNQRNTPNSSVTPVVGRRQRSASQALKPSWTRSSMGSQDRRVHDKAVGQSPHDLESGQLSQGPTVPLRQPPLEGLTPTVQVDRRSPPNSSTMPIASPRQRSASEAPQSSSTQSYMRSRDRRVHDEALGQSLRNLESGQLSQGPTVPLKQPPVGGIKPTLQVDQRKPSNSSAMPIASPRQRSASQAPEPSSTQSYTGSRYRRVHDEALGQSPRNLESGQISQDPTIPPRHPPLGSLAPTLRTDNEPEATRPTMRVKLPIAGSERGALPLAQGVSDAFISNPAPHDERPRRSPHTVPGTGQTNSRREPQAPTSISRAENSAPCARYDPSGLLPRTAESRRTSAQVEPTTQGGIHRREIAGSEHATLPLTQGVSDAFISNPAPHDERPRRSPHTVPGTEPRIVRTVLDVIPVDAFPEPLNRDTLQRRWSLPPKAGFIDETPPCRRFLRL</sequence>
<feature type="compositionally biased region" description="Polar residues" evidence="1">
    <location>
        <begin position="583"/>
        <end position="596"/>
    </location>
</feature>
<dbReference type="Proteomes" id="UP000565441">
    <property type="component" value="Unassembled WGS sequence"/>
</dbReference>
<feature type="compositionally biased region" description="Basic and acidic residues" evidence="1">
    <location>
        <begin position="376"/>
        <end position="396"/>
    </location>
</feature>
<reference evidence="2 3" key="1">
    <citation type="journal article" date="2020" name="ISME J.">
        <title>Uncovering the hidden diversity of litter-decomposition mechanisms in mushroom-forming fungi.</title>
        <authorList>
            <person name="Floudas D."/>
            <person name="Bentzer J."/>
            <person name="Ahren D."/>
            <person name="Johansson T."/>
            <person name="Persson P."/>
            <person name="Tunlid A."/>
        </authorList>
    </citation>
    <scope>NUCLEOTIDE SEQUENCE [LARGE SCALE GENOMIC DNA]</scope>
    <source>
        <strain evidence="2 3">CBS 661.87</strain>
    </source>
</reference>
<feature type="compositionally biased region" description="Polar residues" evidence="1">
    <location>
        <begin position="268"/>
        <end position="279"/>
    </location>
</feature>
<comment type="caution">
    <text evidence="2">The sequence shown here is derived from an EMBL/GenBank/DDBJ whole genome shotgun (WGS) entry which is preliminary data.</text>
</comment>
<name>A0A8H5H7R9_9AGAR</name>
<feature type="compositionally biased region" description="Polar residues" evidence="1">
    <location>
        <begin position="310"/>
        <end position="330"/>
    </location>
</feature>
<feature type="compositionally biased region" description="Polar residues" evidence="1">
    <location>
        <begin position="474"/>
        <end position="490"/>
    </location>
</feature>
<feature type="compositionally biased region" description="Pro residues" evidence="1">
    <location>
        <begin position="286"/>
        <end position="296"/>
    </location>
</feature>
<dbReference type="AlphaFoldDB" id="A0A8H5H7R9"/>
<feature type="region of interest" description="Disordered" evidence="1">
    <location>
        <begin position="728"/>
        <end position="807"/>
    </location>
</feature>
<feature type="region of interest" description="Disordered" evidence="1">
    <location>
        <begin position="127"/>
        <end position="241"/>
    </location>
</feature>
<feature type="compositionally biased region" description="Basic and acidic residues" evidence="1">
    <location>
        <begin position="127"/>
        <end position="149"/>
    </location>
</feature>
<feature type="region of interest" description="Disordered" evidence="1">
    <location>
        <begin position="825"/>
        <end position="850"/>
    </location>
</feature>
<feature type="compositionally biased region" description="Polar residues" evidence="1">
    <location>
        <begin position="430"/>
        <end position="465"/>
    </location>
</feature>
<feature type="region of interest" description="Disordered" evidence="1">
    <location>
        <begin position="268"/>
        <end position="704"/>
    </location>
</feature>
<feature type="compositionally biased region" description="Polar residues" evidence="1">
    <location>
        <begin position="155"/>
        <end position="168"/>
    </location>
</feature>
<feature type="compositionally biased region" description="Polar residues" evidence="1">
    <location>
        <begin position="663"/>
        <end position="676"/>
    </location>
</feature>
<feature type="compositionally biased region" description="Polar residues" evidence="1">
    <location>
        <begin position="539"/>
        <end position="568"/>
    </location>
</feature>
<dbReference type="EMBL" id="JAACJP010000020">
    <property type="protein sequence ID" value="KAF5378298.1"/>
    <property type="molecule type" value="Genomic_DNA"/>
</dbReference>
<accession>A0A8H5H7R9</accession>
<feature type="compositionally biased region" description="Polar residues" evidence="1">
    <location>
        <begin position="204"/>
        <end position="216"/>
    </location>
</feature>
<evidence type="ECO:0000313" key="3">
    <source>
        <dbReference type="Proteomes" id="UP000565441"/>
    </source>
</evidence>
<protein>
    <submittedName>
        <fullName evidence="2">Uncharacterized protein</fullName>
    </submittedName>
</protein>
<feature type="compositionally biased region" description="Polar residues" evidence="1">
    <location>
        <begin position="352"/>
        <end position="375"/>
    </location>
</feature>
<evidence type="ECO:0000313" key="2">
    <source>
        <dbReference type="EMBL" id="KAF5378298.1"/>
    </source>
</evidence>
<feature type="compositionally biased region" description="Polar residues" evidence="1">
    <location>
        <begin position="792"/>
        <end position="802"/>
    </location>
</feature>
<organism evidence="2 3">
    <name type="scientific">Tricholomella constricta</name>
    <dbReference type="NCBI Taxonomy" id="117010"/>
    <lineage>
        <taxon>Eukaryota</taxon>
        <taxon>Fungi</taxon>
        <taxon>Dikarya</taxon>
        <taxon>Basidiomycota</taxon>
        <taxon>Agaricomycotina</taxon>
        <taxon>Agaricomycetes</taxon>
        <taxon>Agaricomycetidae</taxon>
        <taxon>Agaricales</taxon>
        <taxon>Tricholomatineae</taxon>
        <taxon>Lyophyllaceae</taxon>
        <taxon>Tricholomella</taxon>
    </lineage>
</organism>
<evidence type="ECO:0000256" key="1">
    <source>
        <dbReference type="SAM" id="MobiDB-lite"/>
    </source>
</evidence>
<proteinExistence type="predicted"/>